<gene>
    <name evidence="3" type="ORF">GCM10007418_08370</name>
</gene>
<keyword evidence="4" id="KW-1185">Reference proteome</keyword>
<dbReference type="Proteomes" id="UP000638188">
    <property type="component" value="Unassembled WGS sequence"/>
</dbReference>
<dbReference type="Gene3D" id="3.40.50.1820">
    <property type="entry name" value="alpha/beta hydrolase"/>
    <property type="match status" value="1"/>
</dbReference>
<feature type="domain" description="AB hydrolase-1" evidence="2">
    <location>
        <begin position="31"/>
        <end position="307"/>
    </location>
</feature>
<comment type="caution">
    <text evidence="3">The sequence shown here is derived from an EMBL/GenBank/DDBJ whole genome shotgun (WGS) entry which is preliminary data.</text>
</comment>
<dbReference type="InterPro" id="IPR029058">
    <property type="entry name" value="AB_hydrolase_fold"/>
</dbReference>
<dbReference type="Pfam" id="PF00561">
    <property type="entry name" value="Abhydrolase_1"/>
    <property type="match status" value="1"/>
</dbReference>
<dbReference type="RefSeq" id="WP_150276094.1">
    <property type="nucleotide sequence ID" value="NZ_BMFF01000002.1"/>
</dbReference>
<sequence length="327" mass="36439">MFALEDITLESWSVTGLRTRVASVGQGPVALFIHGWPECWFTWREQMVALANAGYRAIAPDMPGFGETDGLPAIADYNVVRICEFMADLVTQASGAQPVLLVGHDWGAINCWQFTLRHPDRVSLLANMSVPLHPIADRPPMTLLREHFGDDFFYQLYFQKPGVAEAEFDADPEGILRALYCSPDTPRDPPVLGRSITEGGGWTGRLGKPREQPEWLADAALAYYVDAYRRSGFAGGINYYRNLDENWRLMQPYRDMQITCPVLFLVGSADSVIRGASEEQLRKRMAPRIPQLDIVMLPDIGHWVQSEACAQVNDALVTFAGSSSDRA</sequence>
<evidence type="ECO:0000313" key="4">
    <source>
        <dbReference type="Proteomes" id="UP000638188"/>
    </source>
</evidence>
<dbReference type="InterPro" id="IPR000639">
    <property type="entry name" value="Epox_hydrolase-like"/>
</dbReference>
<dbReference type="EMBL" id="BMFF01000002">
    <property type="protein sequence ID" value="GGC91014.1"/>
    <property type="molecule type" value="Genomic_DNA"/>
</dbReference>
<dbReference type="SUPFAM" id="SSF53474">
    <property type="entry name" value="alpha/beta-Hydrolases"/>
    <property type="match status" value="1"/>
</dbReference>
<accession>A0ABQ1P4S2</accession>
<reference evidence="4" key="1">
    <citation type="journal article" date="2019" name="Int. J. Syst. Evol. Microbiol.">
        <title>The Global Catalogue of Microorganisms (GCM) 10K type strain sequencing project: providing services to taxonomists for standard genome sequencing and annotation.</title>
        <authorList>
            <consortium name="The Broad Institute Genomics Platform"/>
            <consortium name="The Broad Institute Genome Sequencing Center for Infectious Disease"/>
            <person name="Wu L."/>
            <person name="Ma J."/>
        </authorList>
    </citation>
    <scope>NUCLEOTIDE SEQUENCE [LARGE SCALE GENOMIC DNA]</scope>
    <source>
        <strain evidence="4">CGMCC 1.12482</strain>
    </source>
</reference>
<dbReference type="PRINTS" id="PR00111">
    <property type="entry name" value="ABHYDROLASE"/>
</dbReference>
<dbReference type="GO" id="GO:0016787">
    <property type="term" value="F:hydrolase activity"/>
    <property type="evidence" value="ECO:0007669"/>
    <property type="project" value="UniProtKB-KW"/>
</dbReference>
<proteinExistence type="predicted"/>
<dbReference type="PRINTS" id="PR00412">
    <property type="entry name" value="EPOXHYDRLASE"/>
</dbReference>
<dbReference type="PANTHER" id="PTHR43329">
    <property type="entry name" value="EPOXIDE HYDROLASE"/>
    <property type="match status" value="1"/>
</dbReference>
<organism evidence="3 4">
    <name type="scientific">Halopseudomonas salina</name>
    <dbReference type="NCBI Taxonomy" id="1323744"/>
    <lineage>
        <taxon>Bacteria</taxon>
        <taxon>Pseudomonadati</taxon>
        <taxon>Pseudomonadota</taxon>
        <taxon>Gammaproteobacteria</taxon>
        <taxon>Pseudomonadales</taxon>
        <taxon>Pseudomonadaceae</taxon>
        <taxon>Halopseudomonas</taxon>
    </lineage>
</organism>
<evidence type="ECO:0000259" key="2">
    <source>
        <dbReference type="Pfam" id="PF00561"/>
    </source>
</evidence>
<evidence type="ECO:0000256" key="1">
    <source>
        <dbReference type="ARBA" id="ARBA00022801"/>
    </source>
</evidence>
<keyword evidence="1 3" id="KW-0378">Hydrolase</keyword>
<protein>
    <submittedName>
        <fullName evidence="3">Epoxide hydrolase</fullName>
    </submittedName>
</protein>
<evidence type="ECO:0000313" key="3">
    <source>
        <dbReference type="EMBL" id="GGC91014.1"/>
    </source>
</evidence>
<dbReference type="InterPro" id="IPR000073">
    <property type="entry name" value="AB_hydrolase_1"/>
</dbReference>
<name>A0ABQ1P4S2_9GAMM</name>